<dbReference type="AlphaFoldDB" id="A0A1Q5PLR6"/>
<dbReference type="EMBL" id="MQSV01000003">
    <property type="protein sequence ID" value="OKL47998.1"/>
    <property type="molecule type" value="Genomic_DNA"/>
</dbReference>
<evidence type="ECO:0000256" key="2">
    <source>
        <dbReference type="SAM" id="Phobius"/>
    </source>
</evidence>
<keyword evidence="4" id="KW-1185">Reference proteome</keyword>
<evidence type="ECO:0000256" key="1">
    <source>
        <dbReference type="SAM" id="MobiDB-lite"/>
    </source>
</evidence>
<keyword evidence="2" id="KW-0472">Membrane</keyword>
<gene>
    <name evidence="3" type="ORF">BSR29_05835</name>
</gene>
<proteinExistence type="predicted"/>
<dbReference type="STRING" id="1921764.BSR28_05565"/>
<accession>A0A1Q5PLR6</accession>
<evidence type="ECO:0000313" key="4">
    <source>
        <dbReference type="Proteomes" id="UP000186785"/>
    </source>
</evidence>
<feature type="transmembrane region" description="Helical" evidence="2">
    <location>
        <begin position="142"/>
        <end position="166"/>
    </location>
</feature>
<name>A0A1Q5PLR6_9ACTO</name>
<protein>
    <submittedName>
        <fullName evidence="3">Uncharacterized protein</fullName>
    </submittedName>
</protein>
<feature type="transmembrane region" description="Helical" evidence="2">
    <location>
        <begin position="203"/>
        <end position="223"/>
    </location>
</feature>
<feature type="transmembrane region" description="Helical" evidence="2">
    <location>
        <begin position="243"/>
        <end position="263"/>
    </location>
</feature>
<keyword evidence="2" id="KW-0812">Transmembrane</keyword>
<dbReference type="RefSeq" id="WP_073709356.1">
    <property type="nucleotide sequence ID" value="NZ_MQSV01000003.1"/>
</dbReference>
<organism evidence="3 4">
    <name type="scientific">Boudabousia liubingyangii</name>
    <dbReference type="NCBI Taxonomy" id="1921764"/>
    <lineage>
        <taxon>Bacteria</taxon>
        <taxon>Bacillati</taxon>
        <taxon>Actinomycetota</taxon>
        <taxon>Actinomycetes</taxon>
        <taxon>Actinomycetales</taxon>
        <taxon>Actinomycetaceae</taxon>
        <taxon>Boudabousia</taxon>
    </lineage>
</organism>
<feature type="compositionally biased region" description="Low complexity" evidence="1">
    <location>
        <begin position="29"/>
        <end position="119"/>
    </location>
</feature>
<dbReference type="Proteomes" id="UP000186785">
    <property type="component" value="Unassembled WGS sequence"/>
</dbReference>
<evidence type="ECO:0000313" key="3">
    <source>
        <dbReference type="EMBL" id="OKL47998.1"/>
    </source>
</evidence>
<feature type="transmembrane region" description="Helical" evidence="2">
    <location>
        <begin position="178"/>
        <end position="196"/>
    </location>
</feature>
<sequence>MSDNQIPVPDQNPGENPIPEAPQEPAVSAAPQQPEFQAQQPEFPTQQPEAPAGQSEFQAQQPVAQPMPEPVQQAAQQPVPQPGVDAPQAAPQYPQATPQAAPQYPQAAGGYAPGQPAAKAPGSGLNFSFDRVKESFDPKLDWHYLTLAGAVVLGLLGILLPFISVGPMSFSLIQGPDGFIILLFLVAVGVLGLLSLGSRKTALRIATGVVAVLTGLISFIDLANANGAANVGHGFGVSLGGGFFLLVLSALAFLAGGIASFFIKR</sequence>
<comment type="caution">
    <text evidence="3">The sequence shown here is derived from an EMBL/GenBank/DDBJ whole genome shotgun (WGS) entry which is preliminary data.</text>
</comment>
<reference evidence="3 4" key="1">
    <citation type="submission" date="2016-11" db="EMBL/GenBank/DDBJ databases">
        <title>Actinomyces gypaetusis sp. nov. isolated from the vulture Gypaetus barbatus in Qinghai Tibet Plateau China.</title>
        <authorList>
            <person name="Meng X."/>
        </authorList>
    </citation>
    <scope>NUCLEOTIDE SEQUENCE [LARGE SCALE GENOMIC DNA]</scope>
    <source>
        <strain evidence="3 4">VUL4_2</strain>
    </source>
</reference>
<feature type="region of interest" description="Disordered" evidence="1">
    <location>
        <begin position="1"/>
        <end position="119"/>
    </location>
</feature>
<keyword evidence="2" id="KW-1133">Transmembrane helix</keyword>